<evidence type="ECO:0000256" key="12">
    <source>
        <dbReference type="SAM" id="Phobius"/>
    </source>
</evidence>
<evidence type="ECO:0000259" key="13">
    <source>
        <dbReference type="Pfam" id="PF01435"/>
    </source>
</evidence>
<evidence type="ECO:0000256" key="7">
    <source>
        <dbReference type="ARBA" id="ARBA00022833"/>
    </source>
</evidence>
<proteinExistence type="inferred from homology"/>
<dbReference type="AlphaFoldDB" id="A0A2G6KD11"/>
<comment type="subcellular location">
    <subcellularLocation>
        <location evidence="1">Cell membrane</location>
        <topology evidence="1">Multi-pass membrane protein</topology>
    </subcellularLocation>
</comment>
<evidence type="ECO:0000256" key="11">
    <source>
        <dbReference type="RuleBase" id="RU003983"/>
    </source>
</evidence>
<dbReference type="Pfam" id="PF01435">
    <property type="entry name" value="Peptidase_M48"/>
    <property type="match status" value="1"/>
</dbReference>
<evidence type="ECO:0000256" key="2">
    <source>
        <dbReference type="ARBA" id="ARBA00022475"/>
    </source>
</evidence>
<feature type="transmembrane region" description="Helical" evidence="12">
    <location>
        <begin position="12"/>
        <end position="39"/>
    </location>
</feature>
<evidence type="ECO:0000256" key="5">
    <source>
        <dbReference type="ARBA" id="ARBA00022723"/>
    </source>
</evidence>
<dbReference type="InterPro" id="IPR001915">
    <property type="entry name" value="Peptidase_M48"/>
</dbReference>
<evidence type="ECO:0000256" key="9">
    <source>
        <dbReference type="ARBA" id="ARBA00023049"/>
    </source>
</evidence>
<accession>A0A2G6KD11</accession>
<feature type="transmembrane region" description="Helical" evidence="12">
    <location>
        <begin position="45"/>
        <end position="75"/>
    </location>
</feature>
<keyword evidence="8 12" id="KW-1133">Transmembrane helix</keyword>
<protein>
    <recommendedName>
        <fullName evidence="13">Peptidase M48 domain-containing protein</fullName>
    </recommendedName>
</protein>
<evidence type="ECO:0000256" key="6">
    <source>
        <dbReference type="ARBA" id="ARBA00022801"/>
    </source>
</evidence>
<evidence type="ECO:0000256" key="8">
    <source>
        <dbReference type="ARBA" id="ARBA00022989"/>
    </source>
</evidence>
<feature type="non-terminal residue" evidence="14">
    <location>
        <position position="169"/>
    </location>
</feature>
<dbReference type="PANTHER" id="PTHR43221">
    <property type="entry name" value="PROTEASE HTPX"/>
    <property type="match status" value="1"/>
</dbReference>
<comment type="caution">
    <text evidence="14">The sequence shown here is derived from an EMBL/GenBank/DDBJ whole genome shotgun (WGS) entry which is preliminary data.</text>
</comment>
<dbReference type="PANTHER" id="PTHR43221:SF1">
    <property type="entry name" value="PROTEASE HTPX"/>
    <property type="match status" value="1"/>
</dbReference>
<evidence type="ECO:0000313" key="14">
    <source>
        <dbReference type="EMBL" id="PIE33551.1"/>
    </source>
</evidence>
<keyword evidence="10 12" id="KW-0472">Membrane</keyword>
<name>A0A2G6KD11_9ACTN</name>
<reference evidence="14 15" key="1">
    <citation type="submission" date="2017-10" db="EMBL/GenBank/DDBJ databases">
        <title>Novel microbial diversity and functional potential in the marine mammal oral microbiome.</title>
        <authorList>
            <person name="Dudek N.K."/>
            <person name="Sun C.L."/>
            <person name="Burstein D."/>
            <person name="Kantor R.S."/>
            <person name="Aliaga Goltsman D.S."/>
            <person name="Bik E.M."/>
            <person name="Thomas B.C."/>
            <person name="Banfield J.F."/>
            <person name="Relman D.A."/>
        </authorList>
    </citation>
    <scope>NUCLEOTIDE SEQUENCE [LARGE SCALE GENOMIC DNA]</scope>
    <source>
        <strain evidence="14">DOLJORAL78_61_10</strain>
    </source>
</reference>
<dbReference type="GO" id="GO:0005886">
    <property type="term" value="C:plasma membrane"/>
    <property type="evidence" value="ECO:0007669"/>
    <property type="project" value="UniProtKB-SubCell"/>
</dbReference>
<dbReference type="Proteomes" id="UP000230914">
    <property type="component" value="Unassembled WGS sequence"/>
</dbReference>
<keyword evidence="2" id="KW-1003">Cell membrane</keyword>
<dbReference type="EMBL" id="PDSL01000029">
    <property type="protein sequence ID" value="PIE33551.1"/>
    <property type="molecule type" value="Genomic_DNA"/>
</dbReference>
<evidence type="ECO:0000256" key="10">
    <source>
        <dbReference type="ARBA" id="ARBA00023136"/>
    </source>
</evidence>
<evidence type="ECO:0000313" key="15">
    <source>
        <dbReference type="Proteomes" id="UP000230914"/>
    </source>
</evidence>
<keyword evidence="4 12" id="KW-0812">Transmembrane</keyword>
<dbReference type="InterPro" id="IPR050083">
    <property type="entry name" value="HtpX_protease"/>
</dbReference>
<gene>
    <name evidence="14" type="ORF">CSA55_01870</name>
</gene>
<dbReference type="GO" id="GO:0046872">
    <property type="term" value="F:metal ion binding"/>
    <property type="evidence" value="ECO:0007669"/>
    <property type="project" value="UniProtKB-KW"/>
</dbReference>
<dbReference type="GO" id="GO:0004222">
    <property type="term" value="F:metalloendopeptidase activity"/>
    <property type="evidence" value="ECO:0007669"/>
    <property type="project" value="InterPro"/>
</dbReference>
<evidence type="ECO:0000256" key="4">
    <source>
        <dbReference type="ARBA" id="ARBA00022692"/>
    </source>
</evidence>
<dbReference type="GO" id="GO:0006508">
    <property type="term" value="P:proteolysis"/>
    <property type="evidence" value="ECO:0007669"/>
    <property type="project" value="UniProtKB-KW"/>
</dbReference>
<comment type="similarity">
    <text evidence="11">Belongs to the peptidase M48 family.</text>
</comment>
<keyword evidence="9 11" id="KW-0482">Metalloprotease</keyword>
<dbReference type="Gene3D" id="3.30.2010.10">
    <property type="entry name" value="Metalloproteases ('zincins'), catalytic domain"/>
    <property type="match status" value="1"/>
</dbReference>
<organism evidence="14 15">
    <name type="scientific">Ilumatobacter coccineus</name>
    <dbReference type="NCBI Taxonomy" id="467094"/>
    <lineage>
        <taxon>Bacteria</taxon>
        <taxon>Bacillati</taxon>
        <taxon>Actinomycetota</taxon>
        <taxon>Acidimicrobiia</taxon>
        <taxon>Acidimicrobiales</taxon>
        <taxon>Ilumatobacteraceae</taxon>
        <taxon>Ilumatobacter</taxon>
    </lineage>
</organism>
<evidence type="ECO:0000256" key="1">
    <source>
        <dbReference type="ARBA" id="ARBA00004651"/>
    </source>
</evidence>
<keyword evidence="6 11" id="KW-0378">Hydrolase</keyword>
<keyword evidence="3 11" id="KW-0645">Protease</keyword>
<keyword evidence="5" id="KW-0479">Metal-binding</keyword>
<sequence>MVRRHGGRRIERSALTALVPVAILIPFWLIALAAIWLIVRLFADLAYWTIPIGWLAIGVILFIPTIQVNVLSLLLGARRLHTSEYDAIIPSWTTLIRTTGFAPDRFEIRIIDSDELNAFACGGRLVVVTTFALHRLTRHQLSGVLAHELSHHLGFHTVALTLSHWLSIP</sequence>
<feature type="domain" description="Peptidase M48" evidence="13">
    <location>
        <begin position="94"/>
        <end position="162"/>
    </location>
</feature>
<comment type="cofactor">
    <cofactor evidence="11">
        <name>Zn(2+)</name>
        <dbReference type="ChEBI" id="CHEBI:29105"/>
    </cofactor>
    <text evidence="11">Binds 1 zinc ion per subunit.</text>
</comment>
<keyword evidence="7 11" id="KW-0862">Zinc</keyword>
<evidence type="ECO:0000256" key="3">
    <source>
        <dbReference type="ARBA" id="ARBA00022670"/>
    </source>
</evidence>